<evidence type="ECO:0000313" key="1">
    <source>
        <dbReference type="EMBL" id="MRG96371.1"/>
    </source>
</evidence>
<dbReference type="Proteomes" id="UP000440224">
    <property type="component" value="Unassembled WGS sequence"/>
</dbReference>
<dbReference type="RefSeq" id="WP_153823178.1">
    <property type="nucleotide sequence ID" value="NZ_WJIE01000011.1"/>
</dbReference>
<dbReference type="OrthoDB" id="5478280at2"/>
<protein>
    <submittedName>
        <fullName evidence="1">Uncharacterized protein</fullName>
    </submittedName>
</protein>
<proteinExistence type="predicted"/>
<comment type="caution">
    <text evidence="1">The sequence shown here is derived from an EMBL/GenBank/DDBJ whole genome shotgun (WGS) entry which is preliminary data.</text>
</comment>
<name>A0A6N7Q681_9BACT</name>
<organism evidence="1 2">
    <name type="scientific">Polyangium spumosum</name>
    <dbReference type="NCBI Taxonomy" id="889282"/>
    <lineage>
        <taxon>Bacteria</taxon>
        <taxon>Pseudomonadati</taxon>
        <taxon>Myxococcota</taxon>
        <taxon>Polyangia</taxon>
        <taxon>Polyangiales</taxon>
        <taxon>Polyangiaceae</taxon>
        <taxon>Polyangium</taxon>
    </lineage>
</organism>
<gene>
    <name evidence="1" type="ORF">GF068_31275</name>
</gene>
<dbReference type="EMBL" id="WJIE01000011">
    <property type="protein sequence ID" value="MRG96371.1"/>
    <property type="molecule type" value="Genomic_DNA"/>
</dbReference>
<evidence type="ECO:0000313" key="2">
    <source>
        <dbReference type="Proteomes" id="UP000440224"/>
    </source>
</evidence>
<reference evidence="1 2" key="1">
    <citation type="submission" date="2019-10" db="EMBL/GenBank/DDBJ databases">
        <title>A soil myxobacterium in the family Polyangiaceae.</title>
        <authorList>
            <person name="Li Y."/>
            <person name="Wang J."/>
        </authorList>
    </citation>
    <scope>NUCLEOTIDE SEQUENCE [LARGE SCALE GENOMIC DNA]</scope>
    <source>
        <strain evidence="1 2">DSM 14734</strain>
    </source>
</reference>
<sequence length="842" mass="92245">MHSPRWFEVKCQSPWRAARKQARRIILLPDGNHRKGGSGRNYAVGAANVVACAEHVALRGDVRTLLVCIASRHNVDKRPEAFFDVVARQFEWLRSEIRERRALVRRGIRCSVHGNLARMRASGGSQARLVACVEAACEATTSLPEPRMDLQFWIDYPDELAWERDVDLVLRTGAEEPDVVRPGFCLPPFVPCVATTTLWPDARPEEIGDLIDRGLRDAPSHFAPGYDLELVLELVQALPRSRIPAPLRLTIPVCASAEEIDARRASHHADPTKKPALLVNCLDSRGMRGQEHVFVDDAWYAIRIVPAARWSDCTAEDYDAVIAPGQGAQNVLLAAPATAAAPVHPCAPTVDGILHALRRAVRFSVAHVLLQGADRSRGPSTSVEPPWPAELLDLIEVTAATPERTIEQIVRERLPEVADADAERDLLVQAMSARVLGEALSEGLLLPDRSLQQADRNYAYTGAYMMLRVPDESNPTGDGWERSAELAIRCMLAISTGDNGVFDRVLPGETLDAWRARLQSAAHHLEAIARGERPASRPVGRGMQIVDAIGKQWESLFSRHANASGALSDACRDALVRHYRSNALERAPDVVDNPLVRRLGLGGPPRREAIGHIEANYASRAPGPIGERIRLLAHEDANDPERFAELRRELRLLLHVVDTAPTIAVEVLFLFCGLTTPAEHVYEKRLRALIEVGQLADHTFRLANDLASLSTNGGDRDAGKESCLSILIPKGVSASKCGAARKRAHALGEMYLAWLEEHLGHAMARLAHQWPSMAEKLTRAVLVGRGVYQYAHYATLSSEKMLALIGEVSRARPRLDPPASPLSAWGASGSPVDTLLPLTGTG</sequence>
<dbReference type="AlphaFoldDB" id="A0A6N7Q681"/>
<keyword evidence="2" id="KW-1185">Reference proteome</keyword>
<accession>A0A6N7Q681</accession>